<feature type="transmembrane region" description="Helical" evidence="4">
    <location>
        <begin position="187"/>
        <end position="208"/>
    </location>
</feature>
<feature type="compositionally biased region" description="Basic and acidic residues" evidence="3">
    <location>
        <begin position="434"/>
        <end position="451"/>
    </location>
</feature>
<evidence type="ECO:0000313" key="6">
    <source>
        <dbReference type="Proteomes" id="UP001153076"/>
    </source>
</evidence>
<evidence type="ECO:0000256" key="4">
    <source>
        <dbReference type="SAM" id="Phobius"/>
    </source>
</evidence>
<feature type="compositionally biased region" description="Basic and acidic residues" evidence="3">
    <location>
        <begin position="834"/>
        <end position="851"/>
    </location>
</feature>
<dbReference type="Pfam" id="PF00106">
    <property type="entry name" value="adh_short"/>
    <property type="match status" value="1"/>
</dbReference>
<keyword evidence="6" id="KW-1185">Reference proteome</keyword>
<feature type="compositionally biased region" description="Basic and acidic residues" evidence="3">
    <location>
        <begin position="941"/>
        <end position="962"/>
    </location>
</feature>
<protein>
    <recommendedName>
        <fullName evidence="7">Very-long-chain 3-oxoacyl-CoA reductase</fullName>
    </recommendedName>
</protein>
<dbReference type="PRINTS" id="PR00081">
    <property type="entry name" value="GDHRDH"/>
</dbReference>
<gene>
    <name evidence="5" type="ORF">Cgig2_024661</name>
</gene>
<comment type="similarity">
    <text evidence="1">Belongs to the short-chain dehydrogenases/reductases (SDR) family.</text>
</comment>
<feature type="compositionally biased region" description="Basic and acidic residues" evidence="3">
    <location>
        <begin position="408"/>
        <end position="417"/>
    </location>
</feature>
<evidence type="ECO:0008006" key="7">
    <source>
        <dbReference type="Google" id="ProtNLM"/>
    </source>
</evidence>
<feature type="compositionally biased region" description="Basic residues" evidence="3">
    <location>
        <begin position="985"/>
        <end position="995"/>
    </location>
</feature>
<dbReference type="Proteomes" id="UP001153076">
    <property type="component" value="Unassembled WGS sequence"/>
</dbReference>
<sequence length="1353" mass="146773">MIFRFLDHLTTQPTWVLVLFAFGSVAVLKTLLNVLKWVYVNFLRPAKNLKKYGSWAVVTGPTDGIGKAFAFQLARKGLNLVLVGRNPDKLKDVSDSIRAKYGNTQIKNVVVDFAGDLDEGVKRIKEAIEGLDVGVLINNVGVSYPYARYFHEVDEQLLNNLIKVNVEGTTKVTHAVLPMMIKKKKGAIVNIGSGAAIVVPSDPLYAVYAATKAYIDQFSRCLYVEYKGTGIDVQCQVPLYVATKMASIKKSSFFVPSTDGYARAGIRHIEKFLVEHPKCFPDFGEIKINALKVKRRGCYYHLSDSMLVKTAFYGVAKNWFLRADVSSETACSLTPSNIISIGPSKALPLLVGSSKHLESRIEPNADDHYGSHSSDVNKMSGLEMPNNFDLLGTHIESKLVEETLNAGDSRDGSDKKNEKKRKRAGEDDDAGDENGEKLEDLHINHVEKEPTSTENAVRNVENDTKLTNNVADEASPSAHAKKKRRVASEDALETSLSKSNSFISDSNGVNAESGAVVSKTDLGDMQRSGSVDVSGLPSSETSADIRKRKKEKRHVSSELPSSKVNEKENPPHIEDHVHNASASTTDTVAKLESLPAHRASVQSSVLLLEDRNNSLANDVQEGADYQAEGTSMTLHKLVNNEIESDKIGLAPEPRAKKTKKAKKGDVNGVDASNCPSEMPNTPKNGCAPTHNENTVHGQENSVPGSMELGTKAKKKKVKKGKVSTKEKTDLSSMETNKDTATYILSNGHVKNDNNFNVTDKSDKGGTIRHSDKNREPKVITTSISSQDGDQEADDTGKIGEEQMRTSEIIEPEVSTKIRGEKAKRKTQKKQTVSVKDKSEVSVEEQPGEKITETGIPRTAIVNPSGNGDVDGSKNVAGDLQEDINKTPPMEVAIDVTEVGKTDRPHASKRKVKRHDLPSSVDTSSSGYNMLTSKKNRGSGRTSHDGTTLKDDGEEAECMRHISTEPVHPPPINEDEDEVEITSDKPKKRTEKKHTALQHPPKSPGERQLDEKTTEMAVPNSADGDLLANAAVNDANHRGGLSLREHHSENLEDIHPSDSAGLVEASNQDKTHARKEDVKKLDLPSSMDTSSNQPSRSKSKKSKESKRTSQNVTQPQEYITEQHQDISLTQPSGKHCGTSKEGIEPQALHADPDNSGAKVSLNNRSAGARKSGFASAGLHDGSKLPGPSTVSSPVSKSLRGKKTKEPQKKPDGNNMGSKRSSLKNMGEVVNGSPQKKGLLATPGAIFEDGSSASSDEEDKMEGSDSSTRTPSDNLSSSDYSEGESKGDVVTSRQDASKGGDQDGTNPNSSGFKNMPLHSILRSSSRYKKAKVVASQSQLEESEPVDFVPDSQGNL</sequence>
<comment type="caution">
    <text evidence="5">The sequence shown here is derived from an EMBL/GenBank/DDBJ whole genome shotgun (WGS) entry which is preliminary data.</text>
</comment>
<dbReference type="CDD" id="cd05356">
    <property type="entry name" value="17beta-HSD1_like_SDR_c"/>
    <property type="match status" value="1"/>
</dbReference>
<feature type="transmembrane region" description="Helical" evidence="4">
    <location>
        <begin position="15"/>
        <end position="35"/>
    </location>
</feature>
<dbReference type="GO" id="GO:0005783">
    <property type="term" value="C:endoplasmic reticulum"/>
    <property type="evidence" value="ECO:0007669"/>
    <property type="project" value="TreeGrafter"/>
</dbReference>
<feature type="compositionally biased region" description="Basic and acidic residues" evidence="3">
    <location>
        <begin position="1066"/>
        <end position="1081"/>
    </location>
</feature>
<evidence type="ECO:0000256" key="3">
    <source>
        <dbReference type="SAM" id="MobiDB-lite"/>
    </source>
</evidence>
<feature type="region of interest" description="Disordered" evidence="3">
    <location>
        <begin position="747"/>
        <end position="1353"/>
    </location>
</feature>
<feature type="compositionally biased region" description="Basic and acidic residues" evidence="3">
    <location>
        <begin position="1003"/>
        <end position="1013"/>
    </location>
</feature>
<keyword evidence="4" id="KW-0472">Membrane</keyword>
<dbReference type="PANTHER" id="PTHR43899:SF13">
    <property type="entry name" value="RH59310P"/>
    <property type="match status" value="1"/>
</dbReference>
<dbReference type="InterPro" id="IPR036291">
    <property type="entry name" value="NAD(P)-bd_dom_sf"/>
</dbReference>
<dbReference type="InterPro" id="IPR051019">
    <property type="entry name" value="VLCFA-Steroid_DH"/>
</dbReference>
<feature type="compositionally biased region" description="Basic and acidic residues" evidence="3">
    <location>
        <begin position="794"/>
        <end position="804"/>
    </location>
</feature>
<feature type="compositionally biased region" description="Polar residues" evidence="3">
    <location>
        <begin position="690"/>
        <end position="703"/>
    </location>
</feature>
<feature type="region of interest" description="Disordered" evidence="3">
    <location>
        <begin position="402"/>
        <end position="585"/>
    </location>
</feature>
<reference evidence="5" key="1">
    <citation type="submission" date="2022-04" db="EMBL/GenBank/DDBJ databases">
        <title>Carnegiea gigantea Genome sequencing and assembly v2.</title>
        <authorList>
            <person name="Copetti D."/>
            <person name="Sanderson M.J."/>
            <person name="Burquez A."/>
            <person name="Wojciechowski M.F."/>
        </authorList>
    </citation>
    <scope>NUCLEOTIDE SEQUENCE</scope>
    <source>
        <strain evidence="5">SGP5-SGP5p</strain>
        <tissue evidence="5">Aerial part</tissue>
    </source>
</reference>
<feature type="compositionally biased region" description="Polar residues" evidence="3">
    <location>
        <begin position="494"/>
        <end position="510"/>
    </location>
</feature>
<dbReference type="InterPro" id="IPR002347">
    <property type="entry name" value="SDR_fam"/>
</dbReference>
<feature type="compositionally biased region" description="Polar residues" evidence="3">
    <location>
        <begin position="1262"/>
        <end position="1278"/>
    </location>
</feature>
<organism evidence="5 6">
    <name type="scientific">Carnegiea gigantea</name>
    <dbReference type="NCBI Taxonomy" id="171969"/>
    <lineage>
        <taxon>Eukaryota</taxon>
        <taxon>Viridiplantae</taxon>
        <taxon>Streptophyta</taxon>
        <taxon>Embryophyta</taxon>
        <taxon>Tracheophyta</taxon>
        <taxon>Spermatophyta</taxon>
        <taxon>Magnoliopsida</taxon>
        <taxon>eudicotyledons</taxon>
        <taxon>Gunneridae</taxon>
        <taxon>Pentapetalae</taxon>
        <taxon>Caryophyllales</taxon>
        <taxon>Cactineae</taxon>
        <taxon>Cactaceae</taxon>
        <taxon>Cactoideae</taxon>
        <taxon>Echinocereeae</taxon>
        <taxon>Carnegiea</taxon>
    </lineage>
</organism>
<evidence type="ECO:0000313" key="5">
    <source>
        <dbReference type="EMBL" id="KAJ8438572.1"/>
    </source>
</evidence>
<dbReference type="EMBL" id="JAKOGI010000250">
    <property type="protein sequence ID" value="KAJ8438572.1"/>
    <property type="molecule type" value="Genomic_DNA"/>
</dbReference>
<feature type="region of interest" description="Disordered" evidence="3">
    <location>
        <begin position="362"/>
        <end position="381"/>
    </location>
</feature>
<keyword evidence="2" id="KW-0560">Oxidoreductase</keyword>
<keyword evidence="4" id="KW-0812">Transmembrane</keyword>
<feature type="compositionally biased region" description="Basic residues" evidence="3">
    <location>
        <begin position="711"/>
        <end position="722"/>
    </location>
</feature>
<feature type="region of interest" description="Disordered" evidence="3">
    <location>
        <begin position="652"/>
        <end position="733"/>
    </location>
</feature>
<feature type="compositionally biased region" description="Low complexity" evidence="3">
    <location>
        <begin position="1021"/>
        <end position="1033"/>
    </location>
</feature>
<dbReference type="Gene3D" id="3.40.50.720">
    <property type="entry name" value="NAD(P)-binding Rossmann-like Domain"/>
    <property type="match status" value="1"/>
</dbReference>
<feature type="compositionally biased region" description="Polar residues" evidence="3">
    <location>
        <begin position="1110"/>
        <end position="1131"/>
    </location>
</feature>
<dbReference type="PANTHER" id="PTHR43899">
    <property type="entry name" value="RH59310P"/>
    <property type="match status" value="1"/>
</dbReference>
<feature type="compositionally biased region" description="Polar residues" evidence="3">
    <location>
        <begin position="673"/>
        <end position="683"/>
    </location>
</feature>
<feature type="compositionally biased region" description="Polar residues" evidence="3">
    <location>
        <begin position="1301"/>
        <end position="1310"/>
    </location>
</feature>
<feature type="compositionally biased region" description="Polar residues" evidence="3">
    <location>
        <begin position="527"/>
        <end position="542"/>
    </location>
</feature>
<feature type="compositionally biased region" description="Basic and acidic residues" evidence="3">
    <location>
        <begin position="564"/>
        <end position="578"/>
    </location>
</feature>
<feature type="compositionally biased region" description="Basic and acidic residues" evidence="3">
    <location>
        <begin position="1042"/>
        <end position="1055"/>
    </location>
</feature>
<name>A0A9Q1K918_9CARY</name>
<proteinExistence type="inferred from homology"/>
<feature type="compositionally biased region" description="Polar residues" evidence="3">
    <location>
        <begin position="919"/>
        <end position="932"/>
    </location>
</feature>
<feature type="compositionally biased region" description="Basic and acidic residues" evidence="3">
    <location>
        <begin position="759"/>
        <end position="777"/>
    </location>
</feature>
<dbReference type="SUPFAM" id="SSF51735">
    <property type="entry name" value="NAD(P)-binding Rossmann-fold domains"/>
    <property type="match status" value="1"/>
</dbReference>
<dbReference type="GO" id="GO:0045703">
    <property type="term" value="F:ketoreductase activity"/>
    <property type="evidence" value="ECO:0007669"/>
    <property type="project" value="TreeGrafter"/>
</dbReference>
<evidence type="ECO:0000256" key="2">
    <source>
        <dbReference type="ARBA" id="ARBA00023002"/>
    </source>
</evidence>
<keyword evidence="4" id="KW-1133">Transmembrane helix</keyword>
<feature type="compositionally biased region" description="Polar residues" evidence="3">
    <location>
        <begin position="1213"/>
        <end position="1222"/>
    </location>
</feature>
<dbReference type="OrthoDB" id="1093005at2759"/>
<evidence type="ECO:0000256" key="1">
    <source>
        <dbReference type="ARBA" id="ARBA00006484"/>
    </source>
</evidence>
<dbReference type="FunFam" id="3.40.50.720:FF:000341">
    <property type="entry name" value="very-long-chain 3-oxoacyl-CoA reductase 1"/>
    <property type="match status" value="1"/>
</dbReference>
<accession>A0A9Q1K918</accession>